<organism evidence="1">
    <name type="scientific">bioreactor metagenome</name>
    <dbReference type="NCBI Taxonomy" id="1076179"/>
    <lineage>
        <taxon>unclassified sequences</taxon>
        <taxon>metagenomes</taxon>
        <taxon>ecological metagenomes</taxon>
    </lineage>
</organism>
<proteinExistence type="predicted"/>
<evidence type="ECO:0000313" key="1">
    <source>
        <dbReference type="EMBL" id="MPN61092.1"/>
    </source>
</evidence>
<name>A0A645JD47_9ZZZZ</name>
<dbReference type="AlphaFoldDB" id="A0A645JD47"/>
<gene>
    <name evidence="1" type="ORF">SDC9_208826</name>
</gene>
<comment type="caution">
    <text evidence="1">The sequence shown here is derived from an EMBL/GenBank/DDBJ whole genome shotgun (WGS) entry which is preliminary data.</text>
</comment>
<reference evidence="1" key="1">
    <citation type="submission" date="2019-08" db="EMBL/GenBank/DDBJ databases">
        <authorList>
            <person name="Kucharzyk K."/>
            <person name="Murdoch R.W."/>
            <person name="Higgins S."/>
            <person name="Loffler F."/>
        </authorList>
    </citation>
    <scope>NUCLEOTIDE SEQUENCE</scope>
</reference>
<dbReference type="EMBL" id="VSSQ01137212">
    <property type="protein sequence ID" value="MPN61092.1"/>
    <property type="molecule type" value="Genomic_DNA"/>
</dbReference>
<accession>A0A645JD47</accession>
<sequence length="42" mass="4721">MLDMQYELPDKSSGIKRLTVTKDVVKGLEKPVQSSKDEKEAV</sequence>
<protein>
    <submittedName>
        <fullName evidence="1">Uncharacterized protein</fullName>
    </submittedName>
</protein>